<dbReference type="Proteomes" id="UP000274131">
    <property type="component" value="Unassembled WGS sequence"/>
</dbReference>
<evidence type="ECO:0000313" key="5">
    <source>
        <dbReference type="WBParaSite" id="EVEC_0000428901-mRNA-1"/>
    </source>
</evidence>
<sequence>MLMPSSQLRDLDLVKWLDNKLGDSNELWSGRQAASLLSREMLVELETCFQALESHVKLKIVLAIPHLSYRLMTMWRVPLQNLLALARRDADDWIETVADMYRDYPTRRSVNPVPSNPNSYFCKTLDELRRIIKKHSEEGNLRLLPLDTAVVSQSAIKARYGIGEVEVRKHFNLKRRAKSSTLKADLLKAAEQGVNPAKNQKSGIISSSFPIRIRSTARKPNNDLPMRGIPTVNTCKLSGGFTNEPRKFQRQLAKREGGAKLIDIAEIPHALKKRKREQEAEEKARLKQEREETKKRLLAEKAEKVTFKPGCVLLSPSTSSPVSLTTSTVNSTAKPSSPSSSLASSTAPSTSGRIQQEEVAEKDLPVVQEKPSYADVRERPTMGYTENVSTIAQTISRQLEQRELTSRRQCDELLSSANALDAQGRRMVTAFMAGNKAHPFPQMGDIVTLKLSETYEDEIKPDGTCQRHRVETYFQMDYRTGEWKRLRKTKALRPEEMTSIFGQFAEIPVGLSQAQRSFS</sequence>
<evidence type="ECO:0000259" key="2">
    <source>
        <dbReference type="PROSITE" id="PS51838"/>
    </source>
</evidence>
<dbReference type="WBParaSite" id="EVEC_0000428901-mRNA-1">
    <property type="protein sequence ID" value="EVEC_0000428901-mRNA-1"/>
    <property type="gene ID" value="EVEC_0000428901"/>
</dbReference>
<accession>A0A0N4V2Q0</accession>
<dbReference type="Pfam" id="PF23553">
    <property type="entry name" value="NELF-A_N"/>
    <property type="match status" value="1"/>
</dbReference>
<dbReference type="EMBL" id="UXUI01007735">
    <property type="protein sequence ID" value="VDD89209.1"/>
    <property type="molecule type" value="Genomic_DNA"/>
</dbReference>
<dbReference type="PROSITE" id="PS51838">
    <property type="entry name" value="HDAG"/>
    <property type="match status" value="1"/>
</dbReference>
<evidence type="ECO:0000256" key="1">
    <source>
        <dbReference type="SAM" id="MobiDB-lite"/>
    </source>
</evidence>
<organism evidence="5">
    <name type="scientific">Enterobius vermicularis</name>
    <name type="common">Human pinworm</name>
    <dbReference type="NCBI Taxonomy" id="51028"/>
    <lineage>
        <taxon>Eukaryota</taxon>
        <taxon>Metazoa</taxon>
        <taxon>Ecdysozoa</taxon>
        <taxon>Nematoda</taxon>
        <taxon>Chromadorea</taxon>
        <taxon>Rhabditida</taxon>
        <taxon>Spirurina</taxon>
        <taxon>Oxyuridomorpha</taxon>
        <taxon>Oxyuroidea</taxon>
        <taxon>Oxyuridae</taxon>
        <taxon>Enterobius</taxon>
    </lineage>
</organism>
<feature type="domain" description="HDAg" evidence="2">
    <location>
        <begin position="93"/>
        <end position="262"/>
    </location>
</feature>
<dbReference type="InterPro" id="IPR056557">
    <property type="entry name" value="NELF-A_N"/>
</dbReference>
<proteinExistence type="predicted"/>
<dbReference type="OrthoDB" id="2135488at2759"/>
<feature type="compositionally biased region" description="Low complexity" evidence="1">
    <location>
        <begin position="316"/>
        <end position="351"/>
    </location>
</feature>
<evidence type="ECO:0000313" key="4">
    <source>
        <dbReference type="Proteomes" id="UP000274131"/>
    </source>
</evidence>
<reference evidence="5" key="1">
    <citation type="submission" date="2016-04" db="UniProtKB">
        <authorList>
            <consortium name="WormBaseParasite"/>
        </authorList>
    </citation>
    <scope>IDENTIFICATION</scope>
</reference>
<gene>
    <name evidence="3" type="ORF">EVEC_LOCUS3997</name>
</gene>
<feature type="compositionally biased region" description="Basic and acidic residues" evidence="1">
    <location>
        <begin position="355"/>
        <end position="364"/>
    </location>
</feature>
<reference evidence="3 4" key="2">
    <citation type="submission" date="2018-10" db="EMBL/GenBank/DDBJ databases">
        <authorList>
            <consortium name="Pathogen Informatics"/>
        </authorList>
    </citation>
    <scope>NUCLEOTIDE SEQUENCE [LARGE SCALE GENOMIC DNA]</scope>
</reference>
<keyword evidence="4" id="KW-1185">Reference proteome</keyword>
<dbReference type="STRING" id="51028.A0A0N4V2Q0"/>
<evidence type="ECO:0000313" key="3">
    <source>
        <dbReference type="EMBL" id="VDD89209.1"/>
    </source>
</evidence>
<feature type="region of interest" description="Disordered" evidence="1">
    <location>
        <begin position="273"/>
        <end position="293"/>
    </location>
</feature>
<protein>
    <submittedName>
        <fullName evidence="5">HDAg domain-containing protein</fullName>
    </submittedName>
</protein>
<feature type="region of interest" description="Disordered" evidence="1">
    <location>
        <begin position="316"/>
        <end position="373"/>
    </location>
</feature>
<dbReference type="AlphaFoldDB" id="A0A0N4V2Q0"/>
<feature type="compositionally biased region" description="Basic and acidic residues" evidence="1">
    <location>
        <begin position="276"/>
        <end position="293"/>
    </location>
</feature>
<name>A0A0N4V2Q0_ENTVE</name>
<dbReference type="InterPro" id="IPR037517">
    <property type="entry name" value="HDAG_dom"/>
</dbReference>